<dbReference type="PANTHER" id="PTHR46658:SF1">
    <property type="entry name" value="CYS OR MET METABOLISM PYRIDOXAL-PHOSPHATE-DEPENDENT ENZYME"/>
    <property type="match status" value="1"/>
</dbReference>
<dbReference type="PANTHER" id="PTHR46658">
    <property type="entry name" value="CYS OR MET METABOLISM PYRIDOXAL-PHOSPHATE-DEPENDENT ENZYME"/>
    <property type="match status" value="1"/>
</dbReference>
<dbReference type="Pfam" id="PF06838">
    <property type="entry name" value="Met_gamma_lyase"/>
    <property type="match status" value="1"/>
</dbReference>
<dbReference type="Gene3D" id="3.40.640.10">
    <property type="entry name" value="Type I PLP-dependent aspartate aminotransferase-like (Major domain)"/>
    <property type="match status" value="1"/>
</dbReference>
<dbReference type="RefSeq" id="WP_249299392.1">
    <property type="nucleotide sequence ID" value="NZ_JACRSP010000001.1"/>
</dbReference>
<reference evidence="1" key="1">
    <citation type="submission" date="2020-08" db="EMBL/GenBank/DDBJ databases">
        <title>Genome public.</title>
        <authorList>
            <person name="Liu C."/>
            <person name="Sun Q."/>
        </authorList>
    </citation>
    <scope>NUCLEOTIDE SEQUENCE</scope>
    <source>
        <strain evidence="1">BX7</strain>
    </source>
</reference>
<comment type="caution">
    <text evidence="1">The sequence shown here is derived from an EMBL/GenBank/DDBJ whole genome shotgun (WGS) entry which is preliminary data.</text>
</comment>
<sequence length="425" mass="46067">MTQLFRPFSFSQELIERAQLAEQRAQQALCGIGQTAAYNSRKVLHAFMQQGVSERHFLGTTGYGYDDSGRDTLDRVYAQVFGAEDAMVRHFMLSGTHALTVALFGVLRPGDVMVSVAGKPYDTLDGVIGLNGVKNGSLADFGVHYEQVDLLEDGTLDFDGITEAARRAPRMIYLQRSRGYERRPSISVAEIETVCKIVHRLSDRTIVMVDNCYGEFVETREPTEVGADLMAGSLIKNPGGSMAESGGYIAGRADLVELCAYRLTSPGLGKEVGASLNQNRNLYRGFFFAPHITGEALKTAVFAAALFEELGFACSPRYCEPRTDIVEQIVLGSPAGLKAFCEGIQAGSPIDSFVVPQEWDMPGYQDQVIMAAGAFVQGSSIELSADGPMRAPYIAFMQGGIVYDTAQIGVLMAAQRLADEGLVTL</sequence>
<gene>
    <name evidence="1" type="ORF">H8695_03025</name>
</gene>
<proteinExistence type="predicted"/>
<dbReference type="InterPro" id="IPR015424">
    <property type="entry name" value="PyrdxlP-dep_Trfase"/>
</dbReference>
<dbReference type="EMBL" id="JACRSP010000001">
    <property type="protein sequence ID" value="MBC8535663.1"/>
    <property type="molecule type" value="Genomic_DNA"/>
</dbReference>
<organism evidence="1 2">
    <name type="scientific">Feifania hominis</name>
    <dbReference type="NCBI Taxonomy" id="2763660"/>
    <lineage>
        <taxon>Bacteria</taxon>
        <taxon>Bacillati</taxon>
        <taxon>Bacillota</taxon>
        <taxon>Clostridia</taxon>
        <taxon>Eubacteriales</taxon>
        <taxon>Feifaniaceae</taxon>
        <taxon>Feifania</taxon>
    </lineage>
</organism>
<name>A0A926DCN3_9FIRM</name>
<dbReference type="Gene3D" id="3.90.1150.60">
    <property type="entry name" value="Methioning gamme-lyase, C-terminal domain"/>
    <property type="match status" value="1"/>
</dbReference>
<dbReference type="InterPro" id="IPR015421">
    <property type="entry name" value="PyrdxlP-dep_Trfase_major"/>
</dbReference>
<keyword evidence="2" id="KW-1185">Reference proteome</keyword>
<protein>
    <submittedName>
        <fullName evidence="1">Methionine gamma-lyase family protein</fullName>
    </submittedName>
</protein>
<accession>A0A926DCN3</accession>
<dbReference type="SUPFAM" id="SSF53383">
    <property type="entry name" value="PLP-dependent transferases"/>
    <property type="match status" value="1"/>
</dbReference>
<evidence type="ECO:0000313" key="2">
    <source>
        <dbReference type="Proteomes" id="UP000620366"/>
    </source>
</evidence>
<evidence type="ECO:0000313" key="1">
    <source>
        <dbReference type="EMBL" id="MBC8535663.1"/>
    </source>
</evidence>
<dbReference type="AlphaFoldDB" id="A0A926DCN3"/>
<dbReference type="InterPro" id="IPR009651">
    <property type="entry name" value="Met_g_lyase_put"/>
</dbReference>
<dbReference type="Proteomes" id="UP000620366">
    <property type="component" value="Unassembled WGS sequence"/>
</dbReference>